<dbReference type="AlphaFoldDB" id="A0A9N8VCD9"/>
<proteinExistence type="predicted"/>
<feature type="region of interest" description="Disordered" evidence="1">
    <location>
        <begin position="1"/>
        <end position="49"/>
    </location>
</feature>
<reference evidence="2" key="1">
    <citation type="submission" date="2021-06" db="EMBL/GenBank/DDBJ databases">
        <authorList>
            <person name="Kallberg Y."/>
            <person name="Tangrot J."/>
            <person name="Rosling A."/>
        </authorList>
    </citation>
    <scope>NUCLEOTIDE SEQUENCE</scope>
    <source>
        <strain evidence="2">AZ414A</strain>
    </source>
</reference>
<keyword evidence="3" id="KW-1185">Reference proteome</keyword>
<name>A0A9N8VCD9_9GLOM</name>
<evidence type="ECO:0000313" key="2">
    <source>
        <dbReference type="EMBL" id="CAG8451354.1"/>
    </source>
</evidence>
<sequence>MNSKITSMGKKIGKRCEASDDSEDNLKKTSSTPTDEFYANSDNSKDHLDKTTNASSALVKEPTNEILNAYHIRVLAGEKLIYNGVNLLDFIYQTNEGSLSIDQIQEPEIKVIRKNHRLYVNCEEEVLQFLDNFEDVNDLESFGKSDIKLNYGELASKSYNKLKDILNIAGNGASKLDEKGF</sequence>
<protein>
    <submittedName>
        <fullName evidence="2">3082_t:CDS:1</fullName>
    </submittedName>
</protein>
<evidence type="ECO:0000256" key="1">
    <source>
        <dbReference type="SAM" id="MobiDB-lite"/>
    </source>
</evidence>
<dbReference type="EMBL" id="CAJVPK010000112">
    <property type="protein sequence ID" value="CAG8451354.1"/>
    <property type="molecule type" value="Genomic_DNA"/>
</dbReference>
<evidence type="ECO:0000313" key="3">
    <source>
        <dbReference type="Proteomes" id="UP000789706"/>
    </source>
</evidence>
<gene>
    <name evidence="2" type="ORF">DEBURN_LOCUS2153</name>
</gene>
<accession>A0A9N8VCD9</accession>
<organism evidence="2 3">
    <name type="scientific">Diversispora eburnea</name>
    <dbReference type="NCBI Taxonomy" id="1213867"/>
    <lineage>
        <taxon>Eukaryota</taxon>
        <taxon>Fungi</taxon>
        <taxon>Fungi incertae sedis</taxon>
        <taxon>Mucoromycota</taxon>
        <taxon>Glomeromycotina</taxon>
        <taxon>Glomeromycetes</taxon>
        <taxon>Diversisporales</taxon>
        <taxon>Diversisporaceae</taxon>
        <taxon>Diversispora</taxon>
    </lineage>
</organism>
<dbReference type="OrthoDB" id="2440336at2759"/>
<comment type="caution">
    <text evidence="2">The sequence shown here is derived from an EMBL/GenBank/DDBJ whole genome shotgun (WGS) entry which is preliminary data.</text>
</comment>
<dbReference type="Proteomes" id="UP000789706">
    <property type="component" value="Unassembled WGS sequence"/>
</dbReference>